<evidence type="ECO:0000313" key="7">
    <source>
        <dbReference type="EMBL" id="KAF9666192.1"/>
    </source>
</evidence>
<dbReference type="Pfam" id="PF03514">
    <property type="entry name" value="GRAS"/>
    <property type="match status" value="1"/>
</dbReference>
<feature type="region of interest" description="Disordered" evidence="6">
    <location>
        <begin position="248"/>
        <end position="267"/>
    </location>
</feature>
<evidence type="ECO:0000256" key="2">
    <source>
        <dbReference type="ARBA" id="ARBA00023015"/>
    </source>
</evidence>
<name>A0A835JAR2_9ROSI</name>
<feature type="short sequence motif" description="LxCxE motif" evidence="5">
    <location>
        <begin position="323"/>
        <end position="327"/>
    </location>
</feature>
<proteinExistence type="inferred from homology"/>
<feature type="compositionally biased region" description="Polar residues" evidence="6">
    <location>
        <begin position="11"/>
        <end position="28"/>
    </location>
</feature>
<evidence type="ECO:0000256" key="1">
    <source>
        <dbReference type="ARBA" id="ARBA00004123"/>
    </source>
</evidence>
<evidence type="ECO:0000256" key="4">
    <source>
        <dbReference type="ARBA" id="ARBA00023242"/>
    </source>
</evidence>
<feature type="region of interest" description="SAW" evidence="5">
    <location>
        <begin position="607"/>
        <end position="682"/>
    </location>
</feature>
<comment type="caution">
    <text evidence="5">Lacks conserved residue(s) required for the propagation of feature annotation.</text>
</comment>
<sequence length="683" mass="75581">MINALCGSMGSLKSENSSCNKLQPTSPNESSSITESKKTTLSSEIEQNILTPPSLNLPAVKFELDGDIEVQSPDSSMWENFFNDNFDSDFMISSPVRNFPSPQTSSYNYNYAHAMHGQSLSGCSPPRYLSQLGAAFSSIHKGKGQSPLHRMCNSPNNQFMQVESFSLPGIEDFLDDFQRDGYGGGYQQPPKMSGSSGSTTQLFDISTTVPAMLDCLTIQNPPRFCTGSVSETSSGSLMTQESDIYQMGSVGTAPSSQQLLQENQQEQRQVQLLPLPATQPQPPPRTQSLQPQPQSLNHTLMVSLPLGSEQEQDSGLQLLNLLLACAEAVSNEDYMLARRYLHHLNRVVSPLGDSMQRVASCFTEALCARLAATLTTKPSISSSKAFSPFPPNSMEILKIYQILYQACPYIKFAHFTANQAIFEAFETEERVHVIDLDILQGYQWPAFMQALAARPGGAPFLRITGVGSSMENVKETGRCLTELAHSLHVPLEYHPVAEELVDLKPHMFNRRVGEALAVNSVNRLHRVPGNCLGNLLAMIRDQAPNIVTVVEQEASHNGPFFLGRFLEALHYYSAIFDSLDATFPPDSSQREKVEQYIFAPEIMNIVACEGAERFERHERLEKWRKLMEGKGFKGVPLSTNAVTQSKILLGLYSCDGYRLTEDKGCLLLGWQDRAILAASAWRC</sequence>
<keyword evidence="4" id="KW-0539">Nucleus</keyword>
<protein>
    <submittedName>
        <fullName evidence="7">Uncharacterized protein</fullName>
    </submittedName>
</protein>
<dbReference type="AlphaFoldDB" id="A0A835JAR2"/>
<dbReference type="Proteomes" id="UP000657918">
    <property type="component" value="Chromosome 16"/>
</dbReference>
<comment type="similarity">
    <text evidence="5">Belongs to the GRAS family.</text>
</comment>
<organism evidence="7 8">
    <name type="scientific">Salix dunnii</name>
    <dbReference type="NCBI Taxonomy" id="1413687"/>
    <lineage>
        <taxon>Eukaryota</taxon>
        <taxon>Viridiplantae</taxon>
        <taxon>Streptophyta</taxon>
        <taxon>Embryophyta</taxon>
        <taxon>Tracheophyta</taxon>
        <taxon>Spermatophyta</taxon>
        <taxon>Magnoliopsida</taxon>
        <taxon>eudicotyledons</taxon>
        <taxon>Gunneridae</taxon>
        <taxon>Pentapetalae</taxon>
        <taxon>rosids</taxon>
        <taxon>fabids</taxon>
        <taxon>Malpighiales</taxon>
        <taxon>Salicaceae</taxon>
        <taxon>Saliceae</taxon>
        <taxon>Salix</taxon>
    </lineage>
</organism>
<dbReference type="OrthoDB" id="1936481at2759"/>
<comment type="subcellular location">
    <subcellularLocation>
        <location evidence="1">Nucleus</location>
    </subcellularLocation>
</comment>
<dbReference type="InterPro" id="IPR005202">
    <property type="entry name" value="TF_GRAS"/>
</dbReference>
<evidence type="ECO:0000256" key="5">
    <source>
        <dbReference type="PROSITE-ProRule" id="PRU01191"/>
    </source>
</evidence>
<evidence type="ECO:0000313" key="8">
    <source>
        <dbReference type="Proteomes" id="UP000657918"/>
    </source>
</evidence>
<reference evidence="7 8" key="1">
    <citation type="submission" date="2020-10" db="EMBL/GenBank/DDBJ databases">
        <title>Plant Genome Project.</title>
        <authorList>
            <person name="Zhang R.-G."/>
        </authorList>
    </citation>
    <scope>NUCLEOTIDE SEQUENCE [LARGE SCALE GENOMIC DNA]</scope>
    <source>
        <strain evidence="7">FAFU-HL-1</strain>
        <tissue evidence="7">Leaf</tissue>
    </source>
</reference>
<feature type="compositionally biased region" description="Low complexity" evidence="6">
    <location>
        <begin position="257"/>
        <end position="267"/>
    </location>
</feature>
<feature type="compositionally biased region" description="Low complexity" evidence="6">
    <location>
        <begin position="29"/>
        <end position="45"/>
    </location>
</feature>
<keyword evidence="3" id="KW-0804">Transcription</keyword>
<feature type="short sequence motif" description="VHIID" evidence="5">
    <location>
        <begin position="431"/>
        <end position="435"/>
    </location>
</feature>
<dbReference type="EMBL" id="JADGMS010000016">
    <property type="protein sequence ID" value="KAF9666192.1"/>
    <property type="molecule type" value="Genomic_DNA"/>
</dbReference>
<dbReference type="PANTHER" id="PTHR31636">
    <property type="entry name" value="OSJNBA0084A10.13 PROTEIN-RELATED"/>
    <property type="match status" value="1"/>
</dbReference>
<feature type="region of interest" description="VHIID" evidence="5">
    <location>
        <begin position="400"/>
        <end position="465"/>
    </location>
</feature>
<evidence type="ECO:0000256" key="3">
    <source>
        <dbReference type="ARBA" id="ARBA00023163"/>
    </source>
</evidence>
<accession>A0A835JAR2</accession>
<keyword evidence="2" id="KW-0805">Transcription regulation</keyword>
<dbReference type="PROSITE" id="PS50985">
    <property type="entry name" value="GRAS"/>
    <property type="match status" value="1"/>
</dbReference>
<evidence type="ECO:0000256" key="6">
    <source>
        <dbReference type="SAM" id="MobiDB-lite"/>
    </source>
</evidence>
<gene>
    <name evidence="7" type="ORF">SADUNF_Sadunf16G0203900</name>
</gene>
<comment type="caution">
    <text evidence="7">The sequence shown here is derived from an EMBL/GenBank/DDBJ whole genome shotgun (WGS) entry which is preliminary data.</text>
</comment>
<dbReference type="GO" id="GO:0005634">
    <property type="term" value="C:nucleus"/>
    <property type="evidence" value="ECO:0007669"/>
    <property type="project" value="UniProtKB-SubCell"/>
</dbReference>
<keyword evidence="8" id="KW-1185">Reference proteome</keyword>
<feature type="region of interest" description="Disordered" evidence="6">
    <location>
        <begin position="1"/>
        <end position="45"/>
    </location>
</feature>